<dbReference type="RefSeq" id="WP_138056895.1">
    <property type="nucleotide sequence ID" value="NZ_VAWE01000001.1"/>
</dbReference>
<name>A0A5R9EBQ5_9ACTN</name>
<evidence type="ECO:0000313" key="3">
    <source>
        <dbReference type="EMBL" id="TLQ47620.1"/>
    </source>
</evidence>
<protein>
    <submittedName>
        <fullName evidence="3">Uncharacterized protein</fullName>
    </submittedName>
</protein>
<accession>A0A5R9EBQ5</accession>
<dbReference type="AlphaFoldDB" id="A0A5R9EBQ5"/>
<sequence>MAHDLSEPRRQGTSRHSLWRHLLRATGRDTGPLVRPADRAHSRLVTECALAVVAALVLAAVAAWGTWNAEHRRALDDRQQRQQITATTVTRAAARTSESGSGLADAARAEATWRGPGKARHKGVVEVPLGTPAGSPVRIWVDGDGGVTRSPRTQADVIMATALAGVSVFSALSAASLGVFTIRARRLERRTLETWEAEWTVVEPRWSGRPGT</sequence>
<evidence type="ECO:0000256" key="1">
    <source>
        <dbReference type="SAM" id="MobiDB-lite"/>
    </source>
</evidence>
<gene>
    <name evidence="3" type="ORF">FEF34_35940</name>
</gene>
<feature type="transmembrane region" description="Helical" evidence="2">
    <location>
        <begin position="157"/>
        <end position="180"/>
    </location>
</feature>
<evidence type="ECO:0000313" key="4">
    <source>
        <dbReference type="Proteomes" id="UP000305921"/>
    </source>
</evidence>
<keyword evidence="2" id="KW-1133">Transmembrane helix</keyword>
<feature type="region of interest" description="Disordered" evidence="1">
    <location>
        <begin position="86"/>
        <end position="105"/>
    </location>
</feature>
<dbReference type="OrthoDB" id="5190576at2"/>
<dbReference type="InterPro" id="IPR039708">
    <property type="entry name" value="MT1774/Rv1733c-like"/>
</dbReference>
<dbReference type="PANTHER" id="PTHR42305:SF1">
    <property type="entry name" value="MEMBRANE PROTEIN RV1733C-RELATED"/>
    <property type="match status" value="1"/>
</dbReference>
<organism evidence="3 4">
    <name type="scientific">Streptomyces marianii</name>
    <dbReference type="NCBI Taxonomy" id="1817406"/>
    <lineage>
        <taxon>Bacteria</taxon>
        <taxon>Bacillati</taxon>
        <taxon>Actinomycetota</taxon>
        <taxon>Actinomycetes</taxon>
        <taxon>Kitasatosporales</taxon>
        <taxon>Streptomycetaceae</taxon>
        <taxon>Streptomyces</taxon>
    </lineage>
</organism>
<feature type="compositionally biased region" description="Low complexity" evidence="1">
    <location>
        <begin position="86"/>
        <end position="96"/>
    </location>
</feature>
<keyword evidence="4" id="KW-1185">Reference proteome</keyword>
<evidence type="ECO:0000256" key="2">
    <source>
        <dbReference type="SAM" id="Phobius"/>
    </source>
</evidence>
<proteinExistence type="predicted"/>
<reference evidence="3 4" key="1">
    <citation type="submission" date="2019-05" db="EMBL/GenBank/DDBJ databases">
        <title>Streptomyces marianii sp. nov., a novel marine actinomycete from southern coast of India.</title>
        <authorList>
            <person name="Iniyan A.M."/>
            <person name="Wink J."/>
            <person name="Ramprasad E."/>
            <person name="Ramana C.V."/>
            <person name="Bunk B."/>
            <person name="Sproer C."/>
            <person name="Joseph F.-J.R.S."/>
            <person name="Vincent S.G.P."/>
        </authorList>
    </citation>
    <scope>NUCLEOTIDE SEQUENCE [LARGE SCALE GENOMIC DNA]</scope>
    <source>
        <strain evidence="3 4">ICN19</strain>
    </source>
</reference>
<feature type="transmembrane region" description="Helical" evidence="2">
    <location>
        <begin position="44"/>
        <end position="67"/>
    </location>
</feature>
<dbReference type="Proteomes" id="UP000305921">
    <property type="component" value="Unassembled WGS sequence"/>
</dbReference>
<comment type="caution">
    <text evidence="3">The sequence shown here is derived from an EMBL/GenBank/DDBJ whole genome shotgun (WGS) entry which is preliminary data.</text>
</comment>
<dbReference type="PANTHER" id="PTHR42305">
    <property type="entry name" value="MEMBRANE PROTEIN RV1733C-RELATED"/>
    <property type="match status" value="1"/>
</dbReference>
<keyword evidence="2" id="KW-0812">Transmembrane</keyword>
<dbReference type="EMBL" id="VAWE01000001">
    <property type="protein sequence ID" value="TLQ47620.1"/>
    <property type="molecule type" value="Genomic_DNA"/>
</dbReference>
<keyword evidence="2" id="KW-0472">Membrane</keyword>